<dbReference type="GO" id="GO:0005975">
    <property type="term" value="P:carbohydrate metabolic process"/>
    <property type="evidence" value="ECO:0007669"/>
    <property type="project" value="InterPro"/>
</dbReference>
<evidence type="ECO:0000259" key="8">
    <source>
        <dbReference type="Pfam" id="PF17801"/>
    </source>
</evidence>
<dbReference type="Gene3D" id="2.60.40.1180">
    <property type="entry name" value="Golgi alpha-mannosidase II"/>
    <property type="match status" value="2"/>
</dbReference>
<keyword evidence="4" id="KW-0732">Signal</keyword>
<gene>
    <name evidence="9" type="ORF">RAG0_17407</name>
</gene>
<dbReference type="InterPro" id="IPR013785">
    <property type="entry name" value="Aldolase_TIM"/>
</dbReference>
<dbReference type="Proteomes" id="UP000178912">
    <property type="component" value="Unassembled WGS sequence"/>
</dbReference>
<dbReference type="EMBL" id="FJUX01000227">
    <property type="protein sequence ID" value="CZT13895.1"/>
    <property type="molecule type" value="Genomic_DNA"/>
</dbReference>
<dbReference type="Gene3D" id="3.20.20.70">
    <property type="entry name" value="Aldolase class I"/>
    <property type="match status" value="1"/>
</dbReference>
<name>A0A1E1LTV3_9HELO</name>
<dbReference type="OrthoDB" id="5795902at2759"/>
<dbReference type="Pfam" id="PF16499">
    <property type="entry name" value="Melibiase_2"/>
    <property type="match status" value="1"/>
</dbReference>
<keyword evidence="7" id="KW-1015">Disulfide bond</keyword>
<dbReference type="InterPro" id="IPR017853">
    <property type="entry name" value="GH"/>
</dbReference>
<keyword evidence="6 7" id="KW-0326">Glycosidase</keyword>
<dbReference type="InterPro" id="IPR041233">
    <property type="entry name" value="Melibiase_C"/>
</dbReference>
<keyword evidence="10" id="KW-1185">Reference proteome</keyword>
<comment type="similarity">
    <text evidence="2 7">Belongs to the glycosyl hydrolase 27 family.</text>
</comment>
<evidence type="ECO:0000256" key="6">
    <source>
        <dbReference type="ARBA" id="ARBA00023295"/>
    </source>
</evidence>
<feature type="domain" description="Alpha galactosidase C-terminal" evidence="8">
    <location>
        <begin position="154"/>
        <end position="218"/>
    </location>
</feature>
<dbReference type="EC" id="3.2.1.22" evidence="3 7"/>
<proteinExistence type="inferred from homology"/>
<evidence type="ECO:0000313" key="10">
    <source>
        <dbReference type="Proteomes" id="UP000178912"/>
    </source>
</evidence>
<dbReference type="GO" id="GO:0004557">
    <property type="term" value="F:alpha-galactosidase activity"/>
    <property type="evidence" value="ECO:0007669"/>
    <property type="project" value="UniProtKB-EC"/>
</dbReference>
<comment type="catalytic activity">
    <reaction evidence="1 7">
        <text>Hydrolysis of terminal, non-reducing alpha-D-galactose residues in alpha-D-galactosides, including galactose oligosaccharides, galactomannans and galactolipids.</text>
        <dbReference type="EC" id="3.2.1.22"/>
    </reaction>
</comment>
<dbReference type="PANTHER" id="PTHR11452:SF75">
    <property type="entry name" value="ALPHA-GALACTOSIDASE MEL1"/>
    <property type="match status" value="1"/>
</dbReference>
<evidence type="ECO:0000256" key="5">
    <source>
        <dbReference type="ARBA" id="ARBA00022801"/>
    </source>
</evidence>
<evidence type="ECO:0000256" key="2">
    <source>
        <dbReference type="ARBA" id="ARBA00009743"/>
    </source>
</evidence>
<dbReference type="PRINTS" id="PR00740">
    <property type="entry name" value="GLHYDRLASE27"/>
</dbReference>
<accession>A0A1E1LTV3</accession>
<dbReference type="InterPro" id="IPR013780">
    <property type="entry name" value="Glyco_hydro_b"/>
</dbReference>
<dbReference type="SUPFAM" id="SSF51011">
    <property type="entry name" value="Glycosyl hydrolase domain"/>
    <property type="match status" value="1"/>
</dbReference>
<evidence type="ECO:0000256" key="7">
    <source>
        <dbReference type="RuleBase" id="RU361168"/>
    </source>
</evidence>
<dbReference type="Pfam" id="PF17801">
    <property type="entry name" value="Melibiase_C"/>
    <property type="match status" value="1"/>
</dbReference>
<dbReference type="AlphaFoldDB" id="A0A1E1LTV3"/>
<evidence type="ECO:0000256" key="3">
    <source>
        <dbReference type="ARBA" id="ARBA00012755"/>
    </source>
</evidence>
<dbReference type="InterPro" id="IPR002241">
    <property type="entry name" value="Glyco_hydro_27"/>
</dbReference>
<sequence>MNLQKPLNVMGMYNASLEYGISHRARTTGMLSVAMSPDRFFSIPQSTCRDQRDNLVIDTKKFPSGMNAVTDEIHRQGMSFGMYSSAGEMPCARYAGSLDYETNDANSFAAWGADYLKSDNCYHMGRFVNQDPKGRSVYLVHHEKRAAPDIFGLGSIQVWTDTLYGGDQIVFLLNAGGKDTKISASLEEIFTHDGPEGSAPQVKEEWEVYDLWANRMDNDVAKKILDADSRLLGKKIGEIAAGGSWAAKVNKHSAEMFRLRSVDSGGKRKIHSKEEL</sequence>
<protein>
    <recommendedName>
        <fullName evidence="3 7">Alpha-galactosidase</fullName>
        <ecNumber evidence="3 7">3.2.1.22</ecNumber>
    </recommendedName>
    <alternativeName>
        <fullName evidence="7">Melibiase</fullName>
    </alternativeName>
</protein>
<keyword evidence="5 7" id="KW-0378">Hydrolase</keyword>
<dbReference type="PANTHER" id="PTHR11452">
    <property type="entry name" value="ALPHA-GALACTOSIDASE/ALPHA-N-ACETYLGALACTOSAMINIDASE"/>
    <property type="match status" value="1"/>
</dbReference>
<organism evidence="9 10">
    <name type="scientific">Rhynchosporium agropyri</name>
    <dbReference type="NCBI Taxonomy" id="914238"/>
    <lineage>
        <taxon>Eukaryota</taxon>
        <taxon>Fungi</taxon>
        <taxon>Dikarya</taxon>
        <taxon>Ascomycota</taxon>
        <taxon>Pezizomycotina</taxon>
        <taxon>Leotiomycetes</taxon>
        <taxon>Helotiales</taxon>
        <taxon>Ploettnerulaceae</taxon>
        <taxon>Rhynchosporium</taxon>
    </lineage>
</organism>
<evidence type="ECO:0000256" key="1">
    <source>
        <dbReference type="ARBA" id="ARBA00001255"/>
    </source>
</evidence>
<dbReference type="SUPFAM" id="SSF51445">
    <property type="entry name" value="(Trans)glycosidases"/>
    <property type="match status" value="1"/>
</dbReference>
<evidence type="ECO:0000313" key="9">
    <source>
        <dbReference type="EMBL" id="CZT13895.1"/>
    </source>
</evidence>
<evidence type="ECO:0000256" key="4">
    <source>
        <dbReference type="ARBA" id="ARBA00022729"/>
    </source>
</evidence>
<reference evidence="10" key="1">
    <citation type="submission" date="2016-03" db="EMBL/GenBank/DDBJ databases">
        <authorList>
            <person name="Guldener U."/>
        </authorList>
    </citation>
    <scope>NUCLEOTIDE SEQUENCE [LARGE SCALE GENOMIC DNA]</scope>
    <source>
        <strain evidence="10">04CH-RAC-A.6.1</strain>
    </source>
</reference>